<evidence type="ECO:0000313" key="3">
    <source>
        <dbReference type="Proteomes" id="UP000607653"/>
    </source>
</evidence>
<feature type="compositionally biased region" description="Basic and acidic residues" evidence="1">
    <location>
        <begin position="12"/>
        <end position="31"/>
    </location>
</feature>
<gene>
    <name evidence="2" type="ORF">HUJ06_011743</name>
</gene>
<keyword evidence="3" id="KW-1185">Reference proteome</keyword>
<feature type="region of interest" description="Disordered" evidence="1">
    <location>
        <begin position="1"/>
        <end position="93"/>
    </location>
</feature>
<feature type="compositionally biased region" description="Basic residues" evidence="1">
    <location>
        <begin position="55"/>
        <end position="74"/>
    </location>
</feature>
<proteinExistence type="predicted"/>
<accession>A0A822YK63</accession>
<feature type="compositionally biased region" description="Polar residues" evidence="1">
    <location>
        <begin position="1"/>
        <end position="11"/>
    </location>
</feature>
<evidence type="ECO:0000256" key="1">
    <source>
        <dbReference type="SAM" id="MobiDB-lite"/>
    </source>
</evidence>
<protein>
    <submittedName>
        <fullName evidence="2">Uncharacterized protein</fullName>
    </submittedName>
</protein>
<dbReference type="EMBL" id="DUZY01000003">
    <property type="protein sequence ID" value="DAD32892.1"/>
    <property type="molecule type" value="Genomic_DNA"/>
</dbReference>
<sequence length="110" mass="12904">MNNINRRTANGTHHEQQLPENHELTEDETKRLPSPANNELEQESQTDSNHEQRNKTLKNSRGKPREKLKRKALSKQREMEEGEKPEGERGRRAHAIRCIRLALIKVSTRY</sequence>
<dbReference type="Proteomes" id="UP000607653">
    <property type="component" value="Unassembled WGS sequence"/>
</dbReference>
<feature type="compositionally biased region" description="Polar residues" evidence="1">
    <location>
        <begin position="35"/>
        <end position="47"/>
    </location>
</feature>
<dbReference type="AlphaFoldDB" id="A0A822YK63"/>
<feature type="compositionally biased region" description="Basic and acidic residues" evidence="1">
    <location>
        <begin position="75"/>
        <end position="90"/>
    </location>
</feature>
<name>A0A822YK63_NELNU</name>
<organism evidence="2 3">
    <name type="scientific">Nelumbo nucifera</name>
    <name type="common">Sacred lotus</name>
    <dbReference type="NCBI Taxonomy" id="4432"/>
    <lineage>
        <taxon>Eukaryota</taxon>
        <taxon>Viridiplantae</taxon>
        <taxon>Streptophyta</taxon>
        <taxon>Embryophyta</taxon>
        <taxon>Tracheophyta</taxon>
        <taxon>Spermatophyta</taxon>
        <taxon>Magnoliopsida</taxon>
        <taxon>Proteales</taxon>
        <taxon>Nelumbonaceae</taxon>
        <taxon>Nelumbo</taxon>
    </lineage>
</organism>
<reference evidence="2 3" key="1">
    <citation type="journal article" date="2020" name="Mol. Biol. Evol.">
        <title>Distinct Expression and Methylation Patterns for Genes with Different Fates following a Single Whole-Genome Duplication in Flowering Plants.</title>
        <authorList>
            <person name="Shi T."/>
            <person name="Rahmani R.S."/>
            <person name="Gugger P.F."/>
            <person name="Wang M."/>
            <person name="Li H."/>
            <person name="Zhang Y."/>
            <person name="Li Z."/>
            <person name="Wang Q."/>
            <person name="Van de Peer Y."/>
            <person name="Marchal K."/>
            <person name="Chen J."/>
        </authorList>
    </citation>
    <scope>NUCLEOTIDE SEQUENCE [LARGE SCALE GENOMIC DNA]</scope>
    <source>
        <tissue evidence="2">Leaf</tissue>
    </source>
</reference>
<evidence type="ECO:0000313" key="2">
    <source>
        <dbReference type="EMBL" id="DAD32892.1"/>
    </source>
</evidence>
<comment type="caution">
    <text evidence="2">The sequence shown here is derived from an EMBL/GenBank/DDBJ whole genome shotgun (WGS) entry which is preliminary data.</text>
</comment>